<evidence type="ECO:0000313" key="3">
    <source>
        <dbReference type="Proteomes" id="UP000185511"/>
    </source>
</evidence>
<name>A0AAC9LHF1_9PSEU</name>
<accession>A0AAC9LHF1</accession>
<feature type="region of interest" description="Disordered" evidence="1">
    <location>
        <begin position="55"/>
        <end position="74"/>
    </location>
</feature>
<evidence type="ECO:0000256" key="1">
    <source>
        <dbReference type="SAM" id="MobiDB-lite"/>
    </source>
</evidence>
<dbReference type="RefSeq" id="WP_157434509.1">
    <property type="nucleotide sequence ID" value="NZ_CP016076.1"/>
</dbReference>
<keyword evidence="3" id="KW-1185">Reference proteome</keyword>
<dbReference type="AlphaFoldDB" id="A0AAC9LHF1"/>
<dbReference type="EMBL" id="CP016076">
    <property type="protein sequence ID" value="APU17848.1"/>
    <property type="molecule type" value="Genomic_DNA"/>
</dbReference>
<protein>
    <recommendedName>
        <fullName evidence="4">PE domain-containing protein</fullName>
    </recommendedName>
</protein>
<sequence length="134" mass="13618">MAGQVNITAPLPAALASASGAGEVSSAGFQIDIEAVPALRERLLIAIEHLREAGSSAEELTDLSAPGDDPASTAAVPEFVGRATDPAGSLATTVAAAVSALHDVIARLDRAAVRHQAMDEGQSDLRTTSTHHSE</sequence>
<dbReference type="Proteomes" id="UP000185511">
    <property type="component" value="Chromosome"/>
</dbReference>
<proteinExistence type="predicted"/>
<evidence type="ECO:0008006" key="4">
    <source>
        <dbReference type="Google" id="ProtNLM"/>
    </source>
</evidence>
<gene>
    <name evidence="2" type="ORF">UA74_29280</name>
</gene>
<evidence type="ECO:0000313" key="2">
    <source>
        <dbReference type="EMBL" id="APU17848.1"/>
    </source>
</evidence>
<reference evidence="3" key="1">
    <citation type="submission" date="2016-06" db="EMBL/GenBank/DDBJ databases">
        <title>Complete genome sequence of Actinoalloteichus fjordicus DSM 46855 (=ADI127-17), type strain of the new species Actinoalloteichus fjordicus.</title>
        <authorList>
            <person name="Ruckert C."/>
            <person name="Nouioui I."/>
            <person name="Willmese J."/>
            <person name="van Wezel G."/>
            <person name="Klenk H.-P."/>
            <person name="Kalinowski J."/>
            <person name="Zotchev S.B."/>
        </authorList>
    </citation>
    <scope>NUCLEOTIDE SEQUENCE [LARGE SCALE GENOMIC DNA]</scope>
    <source>
        <strain evidence="3">ADI127-7</strain>
    </source>
</reference>
<dbReference type="KEGG" id="acad:UA74_29280"/>
<organism evidence="2 3">
    <name type="scientific">Actinoalloteichus fjordicus</name>
    <dbReference type="NCBI Taxonomy" id="1612552"/>
    <lineage>
        <taxon>Bacteria</taxon>
        <taxon>Bacillati</taxon>
        <taxon>Actinomycetota</taxon>
        <taxon>Actinomycetes</taxon>
        <taxon>Pseudonocardiales</taxon>
        <taxon>Pseudonocardiaceae</taxon>
        <taxon>Actinoalloteichus</taxon>
    </lineage>
</organism>